<dbReference type="KEGG" id="ngr:NAEGRDRAFT_48339"/>
<dbReference type="Proteomes" id="UP000006671">
    <property type="component" value="Unassembled WGS sequence"/>
</dbReference>
<dbReference type="SUPFAM" id="SSF53067">
    <property type="entry name" value="Actin-like ATPase domain"/>
    <property type="match status" value="2"/>
</dbReference>
<evidence type="ECO:0000256" key="4">
    <source>
        <dbReference type="ARBA" id="ARBA00022723"/>
    </source>
</evidence>
<feature type="domain" description="Gcp-like" evidence="7">
    <location>
        <begin position="5"/>
        <end position="376"/>
    </location>
</feature>
<dbReference type="PANTHER" id="PTHR11735:SF6">
    <property type="entry name" value="TRNA N6-ADENOSINE THREONYLCARBAMOYLTRANSFERASE, MITOCHONDRIAL"/>
    <property type="match status" value="1"/>
</dbReference>
<dbReference type="STRING" id="5762.D2VC41"/>
<dbReference type="GO" id="GO:0046872">
    <property type="term" value="F:metal ion binding"/>
    <property type="evidence" value="ECO:0007669"/>
    <property type="project" value="UniProtKB-KW"/>
</dbReference>
<proteinExistence type="predicted"/>
<dbReference type="InterPro" id="IPR000905">
    <property type="entry name" value="Gcp-like_dom"/>
</dbReference>
<dbReference type="Pfam" id="PF00814">
    <property type="entry name" value="TsaD"/>
    <property type="match status" value="1"/>
</dbReference>
<evidence type="ECO:0000313" key="8">
    <source>
        <dbReference type="EMBL" id="EFC45681.1"/>
    </source>
</evidence>
<keyword evidence="5" id="KW-0012">Acyltransferase</keyword>
<dbReference type="EMBL" id="GG738862">
    <property type="protein sequence ID" value="EFC45681.1"/>
    <property type="molecule type" value="Genomic_DNA"/>
</dbReference>
<name>D2VC41_NAEGR</name>
<dbReference type="AlphaFoldDB" id="D2VC41"/>
<dbReference type="Gene3D" id="3.30.420.40">
    <property type="match status" value="2"/>
</dbReference>
<dbReference type="RefSeq" id="XP_002678425.1">
    <property type="nucleotide sequence ID" value="XM_002678379.1"/>
</dbReference>
<evidence type="ECO:0000313" key="9">
    <source>
        <dbReference type="Proteomes" id="UP000006671"/>
    </source>
</evidence>
<keyword evidence="3" id="KW-0819">tRNA processing</keyword>
<dbReference type="PANTHER" id="PTHR11735">
    <property type="entry name" value="TRNA N6-ADENOSINE THREONYLCARBAMOYLTRANSFERASE"/>
    <property type="match status" value="1"/>
</dbReference>
<evidence type="ECO:0000256" key="6">
    <source>
        <dbReference type="ARBA" id="ARBA00048117"/>
    </source>
</evidence>
<protein>
    <recommendedName>
        <fullName evidence="1">N(6)-L-threonylcarbamoyladenine synthase</fullName>
        <ecNumber evidence="1">2.3.1.234</ecNumber>
    </recommendedName>
</protein>
<dbReference type="GO" id="GO:0061711">
    <property type="term" value="F:tRNA N(6)-L-threonylcarbamoyladenine synthase activity"/>
    <property type="evidence" value="ECO:0007669"/>
    <property type="project" value="UniProtKB-EC"/>
</dbReference>
<dbReference type="eggNOG" id="KOG2707">
    <property type="taxonomic scope" value="Eukaryota"/>
</dbReference>
<evidence type="ECO:0000256" key="3">
    <source>
        <dbReference type="ARBA" id="ARBA00022694"/>
    </source>
</evidence>
<evidence type="ECO:0000256" key="5">
    <source>
        <dbReference type="ARBA" id="ARBA00023315"/>
    </source>
</evidence>
<gene>
    <name evidence="8" type="ORF">NAEGRDRAFT_48339</name>
</gene>
<dbReference type="InParanoid" id="D2VC41"/>
<dbReference type="EC" id="2.3.1.234" evidence="1"/>
<sequence length="415" mass="46927">MERPKILHEQVITHHELVNQYGGVHPTEMAHMHRATLDGMIENALEKVSNLDSNRERVVDYVAVTVGPGLPPCLSAGLDTAMKYCEKLNVPVIPVHHLEAHLLVPLMFSENTNFPYLVLLASGGHCLVVFSRGIGQYEIVGGTEDDSIGEAFDKTARLLQESIDFNLNDYVNEKFGTRENYSGGALVEKLALLGDSSSYNFPIPLRKGNRRNDITFSFSGIKTDVLRTVRKEQNQGISKRDLHHLLNRLRNNGSVKNVQDINANLQASTDPYSREGSQSLSTIELKNEKLSEEVVCNISASFQKCAFTHLIDKLEMAMHRYRANVDEYPNSLIVSGGVSANQYFRHELTKLSDKYEYDLKVAPMKYCTDNAVMIGYAAFQRLFNECHKPVEVCDKERYIPRWPITTLSDFYTYNK</sequence>
<dbReference type="FunCoup" id="D2VC41">
    <property type="interactions" value="319"/>
</dbReference>
<evidence type="ECO:0000256" key="2">
    <source>
        <dbReference type="ARBA" id="ARBA00022679"/>
    </source>
</evidence>
<dbReference type="OrthoDB" id="10259622at2759"/>
<evidence type="ECO:0000256" key="1">
    <source>
        <dbReference type="ARBA" id="ARBA00012156"/>
    </source>
</evidence>
<accession>D2VC41</accession>
<keyword evidence="4" id="KW-0479">Metal-binding</keyword>
<evidence type="ECO:0000259" key="7">
    <source>
        <dbReference type="Pfam" id="PF00814"/>
    </source>
</evidence>
<organism evidence="9">
    <name type="scientific">Naegleria gruberi</name>
    <name type="common">Amoeba</name>
    <dbReference type="NCBI Taxonomy" id="5762"/>
    <lineage>
        <taxon>Eukaryota</taxon>
        <taxon>Discoba</taxon>
        <taxon>Heterolobosea</taxon>
        <taxon>Tetramitia</taxon>
        <taxon>Eutetramitia</taxon>
        <taxon>Vahlkampfiidae</taxon>
        <taxon>Naegleria</taxon>
    </lineage>
</organism>
<dbReference type="PRINTS" id="PR00789">
    <property type="entry name" value="OSIALOPTASE"/>
</dbReference>
<reference evidence="8 9" key="1">
    <citation type="journal article" date="2010" name="Cell">
        <title>The genome of Naegleria gruberi illuminates early eukaryotic versatility.</title>
        <authorList>
            <person name="Fritz-Laylin L.K."/>
            <person name="Prochnik S.E."/>
            <person name="Ginger M.L."/>
            <person name="Dacks J.B."/>
            <person name="Carpenter M.L."/>
            <person name="Field M.C."/>
            <person name="Kuo A."/>
            <person name="Paredez A."/>
            <person name="Chapman J."/>
            <person name="Pham J."/>
            <person name="Shu S."/>
            <person name="Neupane R."/>
            <person name="Cipriano M."/>
            <person name="Mancuso J."/>
            <person name="Tu H."/>
            <person name="Salamov A."/>
            <person name="Lindquist E."/>
            <person name="Shapiro H."/>
            <person name="Lucas S."/>
            <person name="Grigoriev I.V."/>
            <person name="Cande W.Z."/>
            <person name="Fulton C."/>
            <person name="Rokhsar D.S."/>
            <person name="Dawson S.C."/>
        </authorList>
    </citation>
    <scope>NUCLEOTIDE SEQUENCE [LARGE SCALE GENOMIC DNA]</scope>
    <source>
        <strain evidence="8 9">NEG-M</strain>
    </source>
</reference>
<dbReference type="VEuPathDB" id="AmoebaDB:NAEGRDRAFT_48339"/>
<keyword evidence="9" id="KW-1185">Reference proteome</keyword>
<dbReference type="OMA" id="NAAMIGC"/>
<dbReference type="GO" id="GO:0008033">
    <property type="term" value="P:tRNA processing"/>
    <property type="evidence" value="ECO:0007669"/>
    <property type="project" value="UniProtKB-KW"/>
</dbReference>
<comment type="catalytic activity">
    <reaction evidence="6">
        <text>L-threonylcarbamoyladenylate + adenosine(37) in tRNA = N(6)-L-threonylcarbamoyladenosine(37) in tRNA + AMP + H(+)</text>
        <dbReference type="Rhea" id="RHEA:37059"/>
        <dbReference type="Rhea" id="RHEA-COMP:10162"/>
        <dbReference type="Rhea" id="RHEA-COMP:10163"/>
        <dbReference type="ChEBI" id="CHEBI:15378"/>
        <dbReference type="ChEBI" id="CHEBI:73682"/>
        <dbReference type="ChEBI" id="CHEBI:74411"/>
        <dbReference type="ChEBI" id="CHEBI:74418"/>
        <dbReference type="ChEBI" id="CHEBI:456215"/>
        <dbReference type="EC" id="2.3.1.234"/>
    </reaction>
</comment>
<dbReference type="GO" id="GO:0005739">
    <property type="term" value="C:mitochondrion"/>
    <property type="evidence" value="ECO:0007669"/>
    <property type="project" value="TreeGrafter"/>
</dbReference>
<dbReference type="InterPro" id="IPR017861">
    <property type="entry name" value="KAE1/TsaD"/>
</dbReference>
<dbReference type="InterPro" id="IPR043129">
    <property type="entry name" value="ATPase_NBD"/>
</dbReference>
<dbReference type="GeneID" id="8857209"/>
<keyword evidence="2" id="KW-0808">Transferase</keyword>